<feature type="compositionally biased region" description="Low complexity" evidence="1">
    <location>
        <begin position="262"/>
        <end position="274"/>
    </location>
</feature>
<dbReference type="EMBL" id="BNCQ01000007">
    <property type="protein sequence ID" value="GIM00326.1"/>
    <property type="molecule type" value="Genomic_DNA"/>
</dbReference>
<organism evidence="2 3">
    <name type="scientific">Volvox reticuliferus</name>
    <dbReference type="NCBI Taxonomy" id="1737510"/>
    <lineage>
        <taxon>Eukaryota</taxon>
        <taxon>Viridiplantae</taxon>
        <taxon>Chlorophyta</taxon>
        <taxon>core chlorophytes</taxon>
        <taxon>Chlorophyceae</taxon>
        <taxon>CS clade</taxon>
        <taxon>Chlamydomonadales</taxon>
        <taxon>Volvocaceae</taxon>
        <taxon>Volvox</taxon>
    </lineage>
</organism>
<feature type="compositionally biased region" description="Polar residues" evidence="1">
    <location>
        <begin position="231"/>
        <end position="248"/>
    </location>
</feature>
<gene>
    <name evidence="2" type="ORF">Vretimale_5467</name>
</gene>
<reference evidence="2" key="1">
    <citation type="journal article" date="2021" name="Proc. Natl. Acad. Sci. U.S.A.">
        <title>Three genomes in the algal genus Volvox reveal the fate of a haploid sex-determining region after a transition to homothallism.</title>
        <authorList>
            <person name="Yamamoto K."/>
            <person name="Hamaji T."/>
            <person name="Kawai-Toyooka H."/>
            <person name="Matsuzaki R."/>
            <person name="Takahashi F."/>
            <person name="Nishimura Y."/>
            <person name="Kawachi M."/>
            <person name="Noguchi H."/>
            <person name="Minakuchi Y."/>
            <person name="Umen J.G."/>
            <person name="Toyoda A."/>
            <person name="Nozaki H."/>
        </authorList>
    </citation>
    <scope>NUCLEOTIDE SEQUENCE</scope>
    <source>
        <strain evidence="2">NIES-3785</strain>
    </source>
</reference>
<accession>A0A8J4G5C9</accession>
<evidence type="ECO:0000256" key="1">
    <source>
        <dbReference type="SAM" id="MobiDB-lite"/>
    </source>
</evidence>
<sequence length="337" mass="33690">VKYHAPEGSLRNSCTSLHQEPDEVSCVPCQHDPAGIGSAKDKLVVAVTSASTLNLRWRSATRTFPISHSCTSQTCGSSLLAGAPRLQSNGGGARLRLRSSVGERPPSYIGLKNQVTAYEGPKAALAAMRVPDLVPKASSSSLAPNSTTTPHGAATDNSAPSDNGSARNNSTSSAAPGSTTAADNDAAAASGVATTTHATPAVKDTAPLTATVSIDGSHGTGSTGGSKPARSANTANHRSNTSTTTAQLQVLPPVNDGSDPSAAPATAVKTTTATAPTPPIAMPIVTLSFNSPVSRGPTAASVTTNKAIGIAAAPRAATSPGLFKATDSEQRRVRGGA</sequence>
<dbReference type="Proteomes" id="UP000722791">
    <property type="component" value="Unassembled WGS sequence"/>
</dbReference>
<name>A0A8J4G5C9_9CHLO</name>
<feature type="non-terminal residue" evidence="2">
    <location>
        <position position="1"/>
    </location>
</feature>
<proteinExistence type="predicted"/>
<dbReference type="AlphaFoldDB" id="A0A8J4G5C9"/>
<feature type="region of interest" description="Disordered" evidence="1">
    <location>
        <begin position="85"/>
        <end position="105"/>
    </location>
</feature>
<protein>
    <submittedName>
        <fullName evidence="2">Uncharacterized protein</fullName>
    </submittedName>
</protein>
<evidence type="ECO:0000313" key="3">
    <source>
        <dbReference type="Proteomes" id="UP000722791"/>
    </source>
</evidence>
<comment type="caution">
    <text evidence="2">The sequence shown here is derived from an EMBL/GenBank/DDBJ whole genome shotgun (WGS) entry which is preliminary data.</text>
</comment>
<feature type="compositionally biased region" description="Polar residues" evidence="1">
    <location>
        <begin position="137"/>
        <end position="169"/>
    </location>
</feature>
<evidence type="ECO:0000313" key="2">
    <source>
        <dbReference type="EMBL" id="GIM00326.1"/>
    </source>
</evidence>
<feature type="region of interest" description="Disordered" evidence="1">
    <location>
        <begin position="136"/>
        <end position="274"/>
    </location>
</feature>
<feature type="compositionally biased region" description="Low complexity" evidence="1">
    <location>
        <begin position="170"/>
        <end position="199"/>
    </location>
</feature>